<feature type="signal peptide" evidence="1">
    <location>
        <begin position="1"/>
        <end position="28"/>
    </location>
</feature>
<reference evidence="2" key="1">
    <citation type="submission" date="2020-11" db="EMBL/GenBank/DDBJ databases">
        <title>Whole-genome analyses of Nonomuraea sp. K274.</title>
        <authorList>
            <person name="Veyisoglu A."/>
        </authorList>
    </citation>
    <scope>NUCLEOTIDE SEQUENCE</scope>
    <source>
        <strain evidence="2">K274</strain>
    </source>
</reference>
<dbReference type="RefSeq" id="WP_195899484.1">
    <property type="nucleotide sequence ID" value="NZ_JADOGI010000126.1"/>
</dbReference>
<protein>
    <recommendedName>
        <fullName evidence="4">Secreted protein</fullName>
    </recommendedName>
</protein>
<name>A0A931F3X5_9ACTN</name>
<organism evidence="2 3">
    <name type="scientific">Nonomuraea cypriaca</name>
    <dbReference type="NCBI Taxonomy" id="1187855"/>
    <lineage>
        <taxon>Bacteria</taxon>
        <taxon>Bacillati</taxon>
        <taxon>Actinomycetota</taxon>
        <taxon>Actinomycetes</taxon>
        <taxon>Streptosporangiales</taxon>
        <taxon>Streptosporangiaceae</taxon>
        <taxon>Nonomuraea</taxon>
    </lineage>
</organism>
<gene>
    <name evidence="2" type="ORF">ITP53_33610</name>
</gene>
<accession>A0A931F3X5</accession>
<evidence type="ECO:0008006" key="4">
    <source>
        <dbReference type="Google" id="ProtNLM"/>
    </source>
</evidence>
<evidence type="ECO:0000313" key="2">
    <source>
        <dbReference type="EMBL" id="MBF8190566.1"/>
    </source>
</evidence>
<evidence type="ECO:0000256" key="1">
    <source>
        <dbReference type="SAM" id="SignalP"/>
    </source>
</evidence>
<dbReference type="Proteomes" id="UP000605361">
    <property type="component" value="Unassembled WGS sequence"/>
</dbReference>
<keyword evidence="1" id="KW-0732">Signal</keyword>
<keyword evidence="3" id="KW-1185">Reference proteome</keyword>
<dbReference type="AlphaFoldDB" id="A0A931F3X5"/>
<feature type="chain" id="PRO_5036942813" description="Secreted protein" evidence="1">
    <location>
        <begin position="29"/>
        <end position="286"/>
    </location>
</feature>
<proteinExistence type="predicted"/>
<evidence type="ECO:0000313" key="3">
    <source>
        <dbReference type="Proteomes" id="UP000605361"/>
    </source>
</evidence>
<comment type="caution">
    <text evidence="2">The sequence shown here is derived from an EMBL/GenBank/DDBJ whole genome shotgun (WGS) entry which is preliminary data.</text>
</comment>
<sequence length="286" mass="30285">MLKKIFAGVAVVAAASAASVATANSASAQAPLTHTVHVTGNYDTGSHGPWARLDFDRTVRITAGGPTKMDWEVRLTDKGTFRTLAGKKSPKGGATLGRVDGSFTGTFEFKVKSATKPTAASVRSGYNFRCNMDGSGNRETDCPGMPAPTSTWPSLYFGQGATVTAGNWLWDYRAPCERWVNSLSGDVGEITGKGCAKPATPAAPVVKQPTCSNPSGHVKVRDVRGVDYKLFTAATENTTPLTPGGWKSVAKGTYLVQTALEDGYKYAAGAKKWWKVVIKPARGCTR</sequence>
<dbReference type="EMBL" id="JADOGI010000126">
    <property type="protein sequence ID" value="MBF8190566.1"/>
    <property type="molecule type" value="Genomic_DNA"/>
</dbReference>